<proteinExistence type="predicted"/>
<protein>
    <recommendedName>
        <fullName evidence="6">DNA2/NAM7 helicase helicase domain-containing protein</fullName>
    </recommendedName>
</protein>
<keyword evidence="3" id="KW-0347">Helicase</keyword>
<feature type="region of interest" description="Disordered" evidence="5">
    <location>
        <begin position="301"/>
        <end position="336"/>
    </location>
</feature>
<dbReference type="Proteomes" id="UP001331761">
    <property type="component" value="Unassembled WGS sequence"/>
</dbReference>
<evidence type="ECO:0000256" key="2">
    <source>
        <dbReference type="ARBA" id="ARBA00022801"/>
    </source>
</evidence>
<evidence type="ECO:0000256" key="4">
    <source>
        <dbReference type="ARBA" id="ARBA00022840"/>
    </source>
</evidence>
<dbReference type="PANTHER" id="PTHR43788">
    <property type="entry name" value="DNA2/NAM7 HELICASE FAMILY MEMBER"/>
    <property type="match status" value="1"/>
</dbReference>
<evidence type="ECO:0000259" key="6">
    <source>
        <dbReference type="Pfam" id="PF13086"/>
    </source>
</evidence>
<organism evidence="7 8">
    <name type="scientific">Trichostrongylus colubriformis</name>
    <name type="common">Black scour worm</name>
    <dbReference type="NCBI Taxonomy" id="6319"/>
    <lineage>
        <taxon>Eukaryota</taxon>
        <taxon>Metazoa</taxon>
        <taxon>Ecdysozoa</taxon>
        <taxon>Nematoda</taxon>
        <taxon>Chromadorea</taxon>
        <taxon>Rhabditida</taxon>
        <taxon>Rhabditina</taxon>
        <taxon>Rhabditomorpha</taxon>
        <taxon>Strongyloidea</taxon>
        <taxon>Trichostrongylidae</taxon>
        <taxon>Trichostrongylus</taxon>
    </lineage>
</organism>
<keyword evidence="4" id="KW-0067">ATP-binding</keyword>
<dbReference type="InterPro" id="IPR050534">
    <property type="entry name" value="Coronavir_polyprotein_1ab"/>
</dbReference>
<sequence>MGLTPAHEASPATDLPVRVSQTTVLEPGTETFVPCETTCILSAPLMLVAQRSALADKSLMVSPAVINSGRCRLLVSNPTDRTEVLYKDQAIAFAVRLAESDDGTFYCPHATTSETVHMDAVAVDAGPATPSQATLSFDLTQASITEAEKQILRDLFSEYRDRFSLSAYDLGSYDHTEIDIKTTTDVPPMKFRPPRIPEAATEDRSLAAIGYFSKTLSESQRKWSTVHIELFAMLGETPEYPAFVYDVCMSSGSPGTGSAADSTLTPVVNEPRVEPGPSTEFSGHVMASSLDLSAADAPALRRDSSSSLGHAVASTDQSVSEASRNSTTLESSVAVPMDTADMQRESAASFGHVVAATDLSCISTGGQLTPRFRSGGFDVVSPSAFEHPPLDATSAPFQSGSSSKGPVFYATPAARRGITSPRSRPQAASFPRRGSASTRGNRGGRSRGGRGRPTADVTDRQQPARSSDELPAETPEGFWHYLIDRHPWAQYVKPRQLRLHELAVEQVSNEFSDEVYRPVPPAGYLSLKFVRSLFPRITPSDGLVKSTIPFLELPSLEDAIIFRSNSADVIQQALQGSFQPARQPPEGLQAPKGQWTSRIAPRYLKGLRPVIYQIVAVKSNSLVLEAKDFFVFMPDRLDLHCILLDKFAFNVENGTYGYDRSIISVKDFVWVYDVMPVAAVLTSPEADLARARIPRTAALDTNPTFFFRVARFAFVTPPVWTEPRYGMVLSVTRRGQYVNNFRMAIEGTPEAVTIARSLCRFEWPNVAEYEILRALCRRNSSCAVRFSEPPASRVARDALSRMVKHFLPANPGEAIVPMEVFKIDPSEAQWFSDRLGPFNNFYLNRSEALTRMGRIFNAASSALAAFVSMDDDKETHRVTATIPSLTAYPLRMEFVLANMNTEAGWSRHRPVGVWLMGAFAFLRMTVDSVTQMRATRELRVQLQAYPWSHKPLLRLTRKVGRVAGNAAFLEACVKLGKLPSNAIPAYEAVTRMSLLSDIPEGSRANAIMNAVYGATPLGCLVRDQSHLWPIKVVVDESAISIHGRRVHLTQDQRQAITFGIAGFHILGIQAAFGTGKTVVGAAIAAMQANEGRYVIVSASTNAAVAQFTETILSLNVGNPRVCRYVAETVAFDESIPTTQVDMHEVLKGLVDLDDLSDDDRLTCERFRVGRERYETYMRNRDLAMNLTEQEREDLILAEMDVSELIDKVVTLLFAKVQPQILAITTSSLLNATSKNGIFAGLLDNCSLLICDEASQIPEPVFAAMASRLPNCRHIYIGDVHQLEPYARCSRHSNPVKFGARSMMDVLSEARAVPMAPLVTTFRAHPNLNGLPNHLAYGGALRSGTRSEQRRLLLDVMRFPNE</sequence>
<feature type="region of interest" description="Disordered" evidence="5">
    <location>
        <begin position="255"/>
        <end position="283"/>
    </location>
</feature>
<dbReference type="PANTHER" id="PTHR43788:SF16">
    <property type="entry name" value="HELICASE WITH ZINC FINGER 2"/>
    <property type="match status" value="1"/>
</dbReference>
<dbReference type="SUPFAM" id="SSF51283">
    <property type="entry name" value="dUTPase-like"/>
    <property type="match status" value="1"/>
</dbReference>
<evidence type="ECO:0000313" key="8">
    <source>
        <dbReference type="Proteomes" id="UP001331761"/>
    </source>
</evidence>
<keyword evidence="1" id="KW-0547">Nucleotide-binding</keyword>
<feature type="region of interest" description="Disordered" evidence="5">
    <location>
        <begin position="390"/>
        <end position="472"/>
    </location>
</feature>
<dbReference type="InterPro" id="IPR041677">
    <property type="entry name" value="DNA2/NAM7_AAA_11"/>
</dbReference>
<dbReference type="Gene3D" id="3.40.50.300">
    <property type="entry name" value="P-loop containing nucleotide triphosphate hydrolases"/>
    <property type="match status" value="1"/>
</dbReference>
<keyword evidence="8" id="KW-1185">Reference proteome</keyword>
<evidence type="ECO:0000256" key="3">
    <source>
        <dbReference type="ARBA" id="ARBA00022806"/>
    </source>
</evidence>
<dbReference type="GO" id="GO:0005524">
    <property type="term" value="F:ATP binding"/>
    <property type="evidence" value="ECO:0007669"/>
    <property type="project" value="UniProtKB-KW"/>
</dbReference>
<dbReference type="GO" id="GO:0043139">
    <property type="term" value="F:5'-3' DNA helicase activity"/>
    <property type="evidence" value="ECO:0007669"/>
    <property type="project" value="TreeGrafter"/>
</dbReference>
<feature type="domain" description="DNA2/NAM7 helicase helicase" evidence="6">
    <location>
        <begin position="1048"/>
        <end position="1284"/>
    </location>
</feature>
<comment type="caution">
    <text evidence="7">The sequence shown here is derived from an EMBL/GenBank/DDBJ whole genome shotgun (WGS) entry which is preliminary data.</text>
</comment>
<dbReference type="SUPFAM" id="SSF52540">
    <property type="entry name" value="P-loop containing nucleoside triphosphate hydrolases"/>
    <property type="match status" value="1"/>
</dbReference>
<dbReference type="InterPro" id="IPR036157">
    <property type="entry name" value="dUTPase-like_sf"/>
</dbReference>
<dbReference type="Pfam" id="PF13086">
    <property type="entry name" value="AAA_11"/>
    <property type="match status" value="1"/>
</dbReference>
<feature type="non-terminal residue" evidence="7">
    <location>
        <position position="1361"/>
    </location>
</feature>
<dbReference type="EMBL" id="WIXE01016994">
    <property type="protein sequence ID" value="KAK5972130.1"/>
    <property type="molecule type" value="Genomic_DNA"/>
</dbReference>
<evidence type="ECO:0000256" key="1">
    <source>
        <dbReference type="ARBA" id="ARBA00022741"/>
    </source>
</evidence>
<gene>
    <name evidence="7" type="ORF">GCK32_006622</name>
</gene>
<dbReference type="InterPro" id="IPR027417">
    <property type="entry name" value="P-loop_NTPase"/>
</dbReference>
<keyword evidence="2" id="KW-0378">Hydrolase</keyword>
<evidence type="ECO:0000256" key="5">
    <source>
        <dbReference type="SAM" id="MobiDB-lite"/>
    </source>
</evidence>
<feature type="compositionally biased region" description="Polar residues" evidence="5">
    <location>
        <begin position="395"/>
        <end position="404"/>
    </location>
</feature>
<evidence type="ECO:0000313" key="7">
    <source>
        <dbReference type="EMBL" id="KAK5972130.1"/>
    </source>
</evidence>
<feature type="compositionally biased region" description="Polar residues" evidence="5">
    <location>
        <begin position="314"/>
        <end position="331"/>
    </location>
</feature>
<dbReference type="GO" id="GO:0016787">
    <property type="term" value="F:hydrolase activity"/>
    <property type="evidence" value="ECO:0007669"/>
    <property type="project" value="UniProtKB-KW"/>
</dbReference>
<dbReference type="Gene3D" id="2.70.40.10">
    <property type="match status" value="1"/>
</dbReference>
<name>A0AAN8FLM5_TRICO</name>
<reference evidence="7 8" key="1">
    <citation type="submission" date="2019-10" db="EMBL/GenBank/DDBJ databases">
        <title>Assembly and Annotation for the nematode Trichostrongylus colubriformis.</title>
        <authorList>
            <person name="Martin J."/>
        </authorList>
    </citation>
    <scope>NUCLEOTIDE SEQUENCE [LARGE SCALE GENOMIC DNA]</scope>
    <source>
        <strain evidence="7">G859</strain>
        <tissue evidence="7">Whole worm</tissue>
    </source>
</reference>
<accession>A0AAN8FLM5</accession>